<sequence>MPYSHKMFVLLKNDNSTSRNGSGEVLLEKDSKQENVSENNPPKNLSSSLCTSFLACGPEKSVALDHLLDKTDLLLEKPEQIPNELDLLPNHLLKVPAKSLRKTLDSGKVGSEFTSESERKLDFDKKLLNSDAVIKSARTMFQEWCTHSTFEYLGLSVKPKAAGVTLEAKDKDPESFMARALQFFQAAMNDSEDSDCDADADAGLEMTKGNIVIKENKSPNQDKVCNLPPIDSKSQITIRRRIVLERLFRTMPDLLSEVKLTVGEVSHDVTQLVHTFSLNSKNITLKPLQWRILSLALILILERKNSRIAKAMESSKKNFDALLARLEITRKDLELVLSPLFEAQCCLVSSCVASNNGLVETFESREENNKIYSEEREDFGDMEELD</sequence>
<evidence type="ECO:0000313" key="3">
    <source>
        <dbReference type="Proteomes" id="UP000225706"/>
    </source>
</evidence>
<dbReference type="OrthoDB" id="2590500at2759"/>
<comment type="caution">
    <text evidence="2">The sequence shown here is derived from an EMBL/GenBank/DDBJ whole genome shotgun (WGS) entry which is preliminary data.</text>
</comment>
<dbReference type="AlphaFoldDB" id="A0A2B4SAV2"/>
<dbReference type="STRING" id="50429.A0A2B4SAV2"/>
<dbReference type="GO" id="GO:0043175">
    <property type="term" value="F:RNA polymerase core enzyme binding"/>
    <property type="evidence" value="ECO:0007669"/>
    <property type="project" value="InterPro"/>
</dbReference>
<gene>
    <name evidence="2" type="primary">Rpap2</name>
    <name evidence="2" type="ORF">AWC38_SpisGene9677</name>
</gene>
<evidence type="ECO:0000256" key="1">
    <source>
        <dbReference type="SAM" id="MobiDB-lite"/>
    </source>
</evidence>
<dbReference type="InterPro" id="IPR039693">
    <property type="entry name" value="Rtr1/RPAP2"/>
</dbReference>
<organism evidence="2 3">
    <name type="scientific">Stylophora pistillata</name>
    <name type="common">Smooth cauliflower coral</name>
    <dbReference type="NCBI Taxonomy" id="50429"/>
    <lineage>
        <taxon>Eukaryota</taxon>
        <taxon>Metazoa</taxon>
        <taxon>Cnidaria</taxon>
        <taxon>Anthozoa</taxon>
        <taxon>Hexacorallia</taxon>
        <taxon>Scleractinia</taxon>
        <taxon>Astrocoeniina</taxon>
        <taxon>Pocilloporidae</taxon>
        <taxon>Stylophora</taxon>
    </lineage>
</organism>
<protein>
    <submittedName>
        <fullName evidence="2">RNA polymerase II subunit B1 CTD phosphatase Rpap2</fullName>
    </submittedName>
</protein>
<dbReference type="PANTHER" id="PTHR14732">
    <property type="entry name" value="RNA POLYMERASE II SUBUNIT B1 CTD PHOSPHATASE RPAP2-RELATED"/>
    <property type="match status" value="1"/>
</dbReference>
<reference evidence="3" key="1">
    <citation type="journal article" date="2017" name="bioRxiv">
        <title>Comparative analysis of the genomes of Stylophora pistillata and Acropora digitifera provides evidence for extensive differences between species of corals.</title>
        <authorList>
            <person name="Voolstra C.R."/>
            <person name="Li Y."/>
            <person name="Liew Y.J."/>
            <person name="Baumgarten S."/>
            <person name="Zoccola D."/>
            <person name="Flot J.-F."/>
            <person name="Tambutte S."/>
            <person name="Allemand D."/>
            <person name="Aranda M."/>
        </authorList>
    </citation>
    <scope>NUCLEOTIDE SEQUENCE [LARGE SCALE GENOMIC DNA]</scope>
</reference>
<dbReference type="GO" id="GO:0008420">
    <property type="term" value="F:RNA polymerase II CTD heptapeptide repeat phosphatase activity"/>
    <property type="evidence" value="ECO:0007669"/>
    <property type="project" value="InterPro"/>
</dbReference>
<dbReference type="Proteomes" id="UP000225706">
    <property type="component" value="Unassembled WGS sequence"/>
</dbReference>
<evidence type="ECO:0000313" key="2">
    <source>
        <dbReference type="EMBL" id="PFX25662.1"/>
    </source>
</evidence>
<dbReference type="PANTHER" id="PTHR14732:SF0">
    <property type="entry name" value="RNA POLYMERASE II SUBUNIT B1 CTD PHOSPHATASE RPAP2-RELATED"/>
    <property type="match status" value="1"/>
</dbReference>
<accession>A0A2B4SAV2</accession>
<name>A0A2B4SAV2_STYPI</name>
<proteinExistence type="predicted"/>
<feature type="compositionally biased region" description="Basic and acidic residues" evidence="1">
    <location>
        <begin position="26"/>
        <end position="35"/>
    </location>
</feature>
<dbReference type="GO" id="GO:0005737">
    <property type="term" value="C:cytoplasm"/>
    <property type="evidence" value="ECO:0007669"/>
    <property type="project" value="TreeGrafter"/>
</dbReference>
<feature type="region of interest" description="Disordered" evidence="1">
    <location>
        <begin position="14"/>
        <end position="45"/>
    </location>
</feature>
<dbReference type="EMBL" id="LSMT01000145">
    <property type="protein sequence ID" value="PFX25662.1"/>
    <property type="molecule type" value="Genomic_DNA"/>
</dbReference>
<dbReference type="GO" id="GO:0005634">
    <property type="term" value="C:nucleus"/>
    <property type="evidence" value="ECO:0007669"/>
    <property type="project" value="TreeGrafter"/>
</dbReference>
<keyword evidence="3" id="KW-1185">Reference proteome</keyword>
<feature type="compositionally biased region" description="Polar residues" evidence="1">
    <location>
        <begin position="36"/>
        <end position="45"/>
    </location>
</feature>